<evidence type="ECO:0000256" key="2">
    <source>
        <dbReference type="ARBA" id="ARBA00008402"/>
    </source>
</evidence>
<dbReference type="AlphaFoldDB" id="S8CAU4"/>
<proteinExistence type="inferred from homology"/>
<dbReference type="Proteomes" id="UP000015453">
    <property type="component" value="Unassembled WGS sequence"/>
</dbReference>
<dbReference type="InterPro" id="IPR051730">
    <property type="entry name" value="NASP-like"/>
</dbReference>
<feature type="region of interest" description="Disordered" evidence="6">
    <location>
        <begin position="379"/>
        <end position="399"/>
    </location>
</feature>
<dbReference type="GO" id="GO:0005654">
    <property type="term" value="C:nucleoplasm"/>
    <property type="evidence" value="ECO:0007669"/>
    <property type="project" value="TreeGrafter"/>
</dbReference>
<comment type="caution">
    <text evidence="8">The sequence shown here is derived from an EMBL/GenBank/DDBJ whole genome shotgun (WGS) entry which is preliminary data.</text>
</comment>
<dbReference type="InterPro" id="IPR019544">
    <property type="entry name" value="Tetratricopeptide_SHNi-TPR_dom"/>
</dbReference>
<evidence type="ECO:0000313" key="9">
    <source>
        <dbReference type="Proteomes" id="UP000015453"/>
    </source>
</evidence>
<keyword evidence="3" id="KW-0677">Repeat</keyword>
<name>S8CAU4_9LAMI</name>
<comment type="subcellular location">
    <subcellularLocation>
        <location evidence="1">Nucleus</location>
    </subcellularLocation>
</comment>
<feature type="compositionally biased region" description="Low complexity" evidence="6">
    <location>
        <begin position="146"/>
        <end position="164"/>
    </location>
</feature>
<dbReference type="Pfam" id="PF10516">
    <property type="entry name" value="SHNi-TPR"/>
    <property type="match status" value="1"/>
</dbReference>
<feature type="compositionally biased region" description="Low complexity" evidence="6">
    <location>
        <begin position="383"/>
        <end position="398"/>
    </location>
</feature>
<keyword evidence="4" id="KW-0802">TPR repeat</keyword>
<sequence>MAEEASDFAVKVSAADGNGNSVEAAMHSGIDGGNSVSADGKTFPESSVENCSGDREKSLEYADELMAAASKAAEDRDYAEASDCYSRALEIRVAHFGELSHHCANAYYKYGCVLLYKAQEEADPLVSMPKKDGVSQEDSTTAVVTGESSAGFGSEKGSSSKAAGCKNNYPFPAEVNAEEGEGESDDDEVAEGEEDESDLDLAWKMLDVARAIVEKHSGDTMVKVDILSALAEVSLEREDVETSVADYLKALSILERLVEPDSRHLAEINFRLCLCLEIGNRPEEAIPYCQKAISVCKSRVASLTEQVRKSCVEISDEKTPKFAAEIETLDGLCGELEKKLEDLEQLVSNPKSILSDIMGLMSAKAKEVERNAVSLSAAAATDSSRIAGPSESSASSSAVTHLGVVGRGVKRIGVVPNADAGPSKRTAAEPSA</sequence>
<evidence type="ECO:0000256" key="3">
    <source>
        <dbReference type="ARBA" id="ARBA00022737"/>
    </source>
</evidence>
<keyword evidence="9" id="KW-1185">Reference proteome</keyword>
<evidence type="ECO:0000256" key="5">
    <source>
        <dbReference type="ARBA" id="ARBA00023242"/>
    </source>
</evidence>
<dbReference type="SUPFAM" id="SSF48452">
    <property type="entry name" value="TPR-like"/>
    <property type="match status" value="1"/>
</dbReference>
<accession>S8CAU4</accession>
<dbReference type="GO" id="GO:0006335">
    <property type="term" value="P:DNA replication-dependent chromatin assembly"/>
    <property type="evidence" value="ECO:0007669"/>
    <property type="project" value="TreeGrafter"/>
</dbReference>
<feature type="domain" description="Tetratricopeptide SHNi-TPR" evidence="7">
    <location>
        <begin position="225"/>
        <end position="261"/>
    </location>
</feature>
<dbReference type="InterPro" id="IPR011990">
    <property type="entry name" value="TPR-like_helical_dom_sf"/>
</dbReference>
<dbReference type="InterPro" id="IPR019734">
    <property type="entry name" value="TPR_rpt"/>
</dbReference>
<evidence type="ECO:0000256" key="4">
    <source>
        <dbReference type="ARBA" id="ARBA00022803"/>
    </source>
</evidence>
<evidence type="ECO:0000256" key="1">
    <source>
        <dbReference type="ARBA" id="ARBA00004123"/>
    </source>
</evidence>
<evidence type="ECO:0000256" key="6">
    <source>
        <dbReference type="SAM" id="MobiDB-lite"/>
    </source>
</evidence>
<evidence type="ECO:0000313" key="8">
    <source>
        <dbReference type="EMBL" id="EPS64044.1"/>
    </source>
</evidence>
<organism evidence="8 9">
    <name type="scientific">Genlisea aurea</name>
    <dbReference type="NCBI Taxonomy" id="192259"/>
    <lineage>
        <taxon>Eukaryota</taxon>
        <taxon>Viridiplantae</taxon>
        <taxon>Streptophyta</taxon>
        <taxon>Embryophyta</taxon>
        <taxon>Tracheophyta</taxon>
        <taxon>Spermatophyta</taxon>
        <taxon>Magnoliopsida</taxon>
        <taxon>eudicotyledons</taxon>
        <taxon>Gunneridae</taxon>
        <taxon>Pentapetalae</taxon>
        <taxon>asterids</taxon>
        <taxon>lamiids</taxon>
        <taxon>Lamiales</taxon>
        <taxon>Lentibulariaceae</taxon>
        <taxon>Genlisea</taxon>
    </lineage>
</organism>
<dbReference type="GO" id="GO:0042393">
    <property type="term" value="F:histone binding"/>
    <property type="evidence" value="ECO:0007669"/>
    <property type="project" value="TreeGrafter"/>
</dbReference>
<dbReference type="EMBL" id="AUSU01005070">
    <property type="protein sequence ID" value="EPS64044.1"/>
    <property type="molecule type" value="Genomic_DNA"/>
</dbReference>
<reference evidence="8 9" key="1">
    <citation type="journal article" date="2013" name="BMC Genomics">
        <title>The miniature genome of a carnivorous plant Genlisea aurea contains a low number of genes and short non-coding sequences.</title>
        <authorList>
            <person name="Leushkin E.V."/>
            <person name="Sutormin R.A."/>
            <person name="Nabieva E.R."/>
            <person name="Penin A.A."/>
            <person name="Kondrashov A.S."/>
            <person name="Logacheva M.D."/>
        </authorList>
    </citation>
    <scope>NUCLEOTIDE SEQUENCE [LARGE SCALE GENOMIC DNA]</scope>
</reference>
<evidence type="ECO:0000259" key="7">
    <source>
        <dbReference type="Pfam" id="PF10516"/>
    </source>
</evidence>
<protein>
    <recommendedName>
        <fullName evidence="7">Tetratricopeptide SHNi-TPR domain-containing protein</fullName>
    </recommendedName>
</protein>
<keyword evidence="5" id="KW-0539">Nucleus</keyword>
<feature type="region of interest" description="Disordered" evidence="6">
    <location>
        <begin position="127"/>
        <end position="196"/>
    </location>
</feature>
<dbReference type="SMART" id="SM00028">
    <property type="entry name" value="TPR"/>
    <property type="match status" value="3"/>
</dbReference>
<feature type="non-terminal residue" evidence="8">
    <location>
        <position position="432"/>
    </location>
</feature>
<feature type="region of interest" description="Disordered" evidence="6">
    <location>
        <begin position="23"/>
        <end position="54"/>
    </location>
</feature>
<dbReference type="Gene3D" id="1.25.40.10">
    <property type="entry name" value="Tetratricopeptide repeat domain"/>
    <property type="match status" value="1"/>
</dbReference>
<feature type="compositionally biased region" description="Acidic residues" evidence="6">
    <location>
        <begin position="176"/>
        <end position="196"/>
    </location>
</feature>
<dbReference type="GO" id="GO:0034080">
    <property type="term" value="P:CENP-A containing chromatin assembly"/>
    <property type="evidence" value="ECO:0007669"/>
    <property type="project" value="TreeGrafter"/>
</dbReference>
<comment type="similarity">
    <text evidence="2">Belongs to the NASP family.</text>
</comment>
<dbReference type="OrthoDB" id="5587616at2759"/>
<gene>
    <name evidence="8" type="ORF">M569_10737</name>
</gene>
<dbReference type="PANTHER" id="PTHR15081">
    <property type="entry name" value="NUCLEAR AUTOANTIGENIC SPERM PROTEIN NASP -RELATED"/>
    <property type="match status" value="1"/>
</dbReference>
<dbReference type="PANTHER" id="PTHR15081:SF1">
    <property type="entry name" value="NUCLEAR AUTOANTIGENIC SPERM PROTEIN"/>
    <property type="match status" value="1"/>
</dbReference>